<keyword evidence="7 8" id="KW-0472">Membrane</keyword>
<feature type="transmembrane region" description="Helical" evidence="8">
    <location>
        <begin position="37"/>
        <end position="57"/>
    </location>
</feature>
<dbReference type="PANTHER" id="PTHR23522">
    <property type="entry name" value="BLL5896 PROTEIN"/>
    <property type="match status" value="1"/>
</dbReference>
<accession>A0A328U1A5</accession>
<evidence type="ECO:0000256" key="2">
    <source>
        <dbReference type="ARBA" id="ARBA00022448"/>
    </source>
</evidence>
<keyword evidence="11" id="KW-1185">Reference proteome</keyword>
<comment type="caution">
    <text evidence="10">The sequence shown here is derived from an EMBL/GenBank/DDBJ whole genome shotgun (WGS) entry which is preliminary data.</text>
</comment>
<dbReference type="GO" id="GO:0030395">
    <property type="term" value="F:lactose binding"/>
    <property type="evidence" value="ECO:0007669"/>
    <property type="project" value="TreeGrafter"/>
</dbReference>
<evidence type="ECO:0000259" key="9">
    <source>
        <dbReference type="Pfam" id="PF12832"/>
    </source>
</evidence>
<evidence type="ECO:0000256" key="1">
    <source>
        <dbReference type="ARBA" id="ARBA00004429"/>
    </source>
</evidence>
<feature type="transmembrane region" description="Helical" evidence="8">
    <location>
        <begin position="108"/>
        <end position="132"/>
    </location>
</feature>
<dbReference type="GO" id="GO:0005886">
    <property type="term" value="C:plasma membrane"/>
    <property type="evidence" value="ECO:0007669"/>
    <property type="project" value="UniProtKB-SubCell"/>
</dbReference>
<dbReference type="EMBL" id="QLUW01000003">
    <property type="protein sequence ID" value="RAP75533.1"/>
    <property type="molecule type" value="Genomic_DNA"/>
</dbReference>
<keyword evidence="5 8" id="KW-0812">Transmembrane</keyword>
<feature type="transmembrane region" description="Helical" evidence="8">
    <location>
        <begin position="314"/>
        <end position="332"/>
    </location>
</feature>
<feature type="transmembrane region" description="Helical" evidence="8">
    <location>
        <begin position="227"/>
        <end position="244"/>
    </location>
</feature>
<evidence type="ECO:0000256" key="3">
    <source>
        <dbReference type="ARBA" id="ARBA00022475"/>
    </source>
</evidence>
<dbReference type="SUPFAM" id="SSF103473">
    <property type="entry name" value="MFS general substrate transporter"/>
    <property type="match status" value="1"/>
</dbReference>
<evidence type="ECO:0000313" key="10">
    <source>
        <dbReference type="EMBL" id="RAP75533.1"/>
    </source>
</evidence>
<evidence type="ECO:0000256" key="5">
    <source>
        <dbReference type="ARBA" id="ARBA00022692"/>
    </source>
</evidence>
<dbReference type="InterPro" id="IPR036259">
    <property type="entry name" value="MFS_trans_sf"/>
</dbReference>
<keyword evidence="3" id="KW-1003">Cell membrane</keyword>
<feature type="transmembrane region" description="Helical" evidence="8">
    <location>
        <begin position="380"/>
        <end position="399"/>
    </location>
</feature>
<dbReference type="AlphaFoldDB" id="A0A328U1A5"/>
<keyword evidence="6 8" id="KW-1133">Transmembrane helix</keyword>
<evidence type="ECO:0000256" key="7">
    <source>
        <dbReference type="ARBA" id="ARBA00023136"/>
    </source>
</evidence>
<dbReference type="Gene3D" id="1.20.1250.20">
    <property type="entry name" value="MFS general substrate transporter like domains"/>
    <property type="match status" value="2"/>
</dbReference>
<evidence type="ECO:0000256" key="4">
    <source>
        <dbReference type="ARBA" id="ARBA00022519"/>
    </source>
</evidence>
<reference evidence="10 11" key="1">
    <citation type="submission" date="2018-06" db="EMBL/GenBank/DDBJ databases">
        <title>Paenibacillus montanisoli sp. nov., isolated from mountain area soil.</title>
        <authorList>
            <person name="Wu M."/>
        </authorList>
    </citation>
    <scope>NUCLEOTIDE SEQUENCE [LARGE SCALE GENOMIC DNA]</scope>
    <source>
        <strain evidence="10 11">RA17</strain>
    </source>
</reference>
<comment type="subcellular location">
    <subcellularLocation>
        <location evidence="1">Cell inner membrane</location>
        <topology evidence="1">Multi-pass membrane protein</topology>
    </subcellularLocation>
</comment>
<evidence type="ECO:0000256" key="6">
    <source>
        <dbReference type="ARBA" id="ARBA00022989"/>
    </source>
</evidence>
<evidence type="ECO:0000256" key="8">
    <source>
        <dbReference type="SAM" id="Phobius"/>
    </source>
</evidence>
<sequence>MGTIRETIRPSIADESAQAAAASKASSVSREVFMLRLFMYVIYTTQALVVSYFPLYFLDRGYTAGQIGIIYSTGPFISIFANIIFGTASDKYRTIKKIMTLLMFGQLVMVSLLFTTDAFVIVCFIMLAFYFFQTPVNPLSDSLILLSSQFTSKPYALIRVFGSLGFAFSAFLVGQLLKWTGSQATIPLAAGSIALALLLSFTLKDYQGPKRKIEFSGFLKLLSKPSILAYFAIVLVVSIAHRMYEGFLAVTLRGLGADNSLVGIAWMISSISEIPVLFLLGKYGHKFKELPLLAIASLMYALRFWLISEITSPIWIIPIQAMHSITFGIYMVTALRYLSRIIPDEYRSSGQAVYAIVWSGFAGAISGTAGGAIYEQFGKAAFFHLATVLALIASAAFLVKHYRDQDG</sequence>
<keyword evidence="2" id="KW-0813">Transport</keyword>
<dbReference type="PIRSF" id="PIRSF004925">
    <property type="entry name" value="HcaT"/>
    <property type="match status" value="1"/>
</dbReference>
<name>A0A328U1A5_9BACL</name>
<evidence type="ECO:0000313" key="11">
    <source>
        <dbReference type="Proteomes" id="UP000249260"/>
    </source>
</evidence>
<dbReference type="InterPro" id="IPR026032">
    <property type="entry name" value="HcaT-like"/>
</dbReference>
<feature type="transmembrane region" description="Helical" evidence="8">
    <location>
        <begin position="264"/>
        <end position="283"/>
    </location>
</feature>
<feature type="transmembrane region" description="Helical" evidence="8">
    <location>
        <begin position="290"/>
        <end position="308"/>
    </location>
</feature>
<dbReference type="Pfam" id="PF12832">
    <property type="entry name" value="MFS_1_like"/>
    <property type="match status" value="1"/>
</dbReference>
<feature type="transmembrane region" description="Helical" evidence="8">
    <location>
        <begin position="69"/>
        <end position="88"/>
    </location>
</feature>
<feature type="transmembrane region" description="Helical" evidence="8">
    <location>
        <begin position="156"/>
        <end position="174"/>
    </location>
</feature>
<dbReference type="InterPro" id="IPR024989">
    <property type="entry name" value="MFS_assoc_dom"/>
</dbReference>
<dbReference type="Proteomes" id="UP000249260">
    <property type="component" value="Unassembled WGS sequence"/>
</dbReference>
<protein>
    <submittedName>
        <fullName evidence="10">MFS transporter</fullName>
    </submittedName>
</protein>
<feature type="domain" description="Major facilitator superfamily associated" evidence="9">
    <location>
        <begin position="34"/>
        <end position="384"/>
    </location>
</feature>
<dbReference type="GO" id="GO:0015528">
    <property type="term" value="F:lactose:proton symporter activity"/>
    <property type="evidence" value="ECO:0007669"/>
    <property type="project" value="TreeGrafter"/>
</dbReference>
<keyword evidence="4" id="KW-0997">Cell inner membrane</keyword>
<proteinExistence type="predicted"/>
<dbReference type="PANTHER" id="PTHR23522:SF10">
    <property type="entry name" value="3-PHENYLPROPIONIC ACID TRANSPORTER-RELATED"/>
    <property type="match status" value="1"/>
</dbReference>
<dbReference type="RefSeq" id="WP_112883910.1">
    <property type="nucleotide sequence ID" value="NZ_QLUW01000003.1"/>
</dbReference>
<feature type="transmembrane region" description="Helical" evidence="8">
    <location>
        <begin position="186"/>
        <end position="206"/>
    </location>
</feature>
<gene>
    <name evidence="10" type="ORF">DL346_19550</name>
</gene>
<dbReference type="OrthoDB" id="1650886at2"/>
<organism evidence="10 11">
    <name type="scientific">Paenibacillus montanisoli</name>
    <dbReference type="NCBI Taxonomy" id="2081970"/>
    <lineage>
        <taxon>Bacteria</taxon>
        <taxon>Bacillati</taxon>
        <taxon>Bacillota</taxon>
        <taxon>Bacilli</taxon>
        <taxon>Bacillales</taxon>
        <taxon>Paenibacillaceae</taxon>
        <taxon>Paenibacillus</taxon>
    </lineage>
</organism>
<feature type="transmembrane region" description="Helical" evidence="8">
    <location>
        <begin position="352"/>
        <end position="374"/>
    </location>
</feature>